<dbReference type="GO" id="GO:0005886">
    <property type="term" value="C:plasma membrane"/>
    <property type="evidence" value="ECO:0007669"/>
    <property type="project" value="TreeGrafter"/>
</dbReference>
<reference evidence="3" key="1">
    <citation type="submission" date="2020-10" db="EMBL/GenBank/DDBJ databases">
        <authorList>
            <person name="Gilroy R."/>
        </authorList>
    </citation>
    <scope>NUCLEOTIDE SEQUENCE</scope>
    <source>
        <strain evidence="3">B3-1481</strain>
    </source>
</reference>
<evidence type="ECO:0000313" key="3">
    <source>
        <dbReference type="EMBL" id="MBO8479889.1"/>
    </source>
</evidence>
<evidence type="ECO:0000259" key="2">
    <source>
        <dbReference type="Pfam" id="PF03733"/>
    </source>
</evidence>
<dbReference type="InterPro" id="IPR031308">
    <property type="entry name" value="UCP028777"/>
</dbReference>
<evidence type="ECO:0000256" key="1">
    <source>
        <dbReference type="SAM" id="Phobius"/>
    </source>
</evidence>
<feature type="domain" description="Inner membrane component" evidence="2">
    <location>
        <begin position="4"/>
        <end position="54"/>
    </location>
</feature>
<dbReference type="PANTHER" id="PTHR42903">
    <property type="entry name" value="INNER MEMBRANE PROTEIN YCCF"/>
    <property type="match status" value="1"/>
</dbReference>
<sequence length="125" mass="13300">MSVLGNLLWLLLGGLALGLGYMVVGLIFCITVIGIPFGVQLIKIGGFAMWPFGNTPELTRMPMSCLSFGFNLLWILLGGIVIAVVHAVLAAVFYVTIIGIPFGNQHLKLAKLALIPFGQSVVSTN</sequence>
<dbReference type="InterPro" id="IPR005185">
    <property type="entry name" value="YccF"/>
</dbReference>
<comment type="caution">
    <text evidence="3">The sequence shown here is derived from an EMBL/GenBank/DDBJ whole genome shotgun (WGS) entry which is preliminary data.</text>
</comment>
<dbReference type="Proteomes" id="UP000823769">
    <property type="component" value="Unassembled WGS sequence"/>
</dbReference>
<evidence type="ECO:0000313" key="4">
    <source>
        <dbReference type="Proteomes" id="UP000823769"/>
    </source>
</evidence>
<dbReference type="Pfam" id="PF03733">
    <property type="entry name" value="YccF"/>
    <property type="match status" value="2"/>
</dbReference>
<dbReference type="EMBL" id="JADILW010000031">
    <property type="protein sequence ID" value="MBO8479889.1"/>
    <property type="molecule type" value="Genomic_DNA"/>
</dbReference>
<feature type="transmembrane region" description="Helical" evidence="1">
    <location>
        <begin position="6"/>
        <end position="28"/>
    </location>
</feature>
<accession>A0A9D9IXJ3</accession>
<gene>
    <name evidence="3" type="ORF">IAB76_02095</name>
</gene>
<dbReference type="InterPro" id="IPR052937">
    <property type="entry name" value="Inner_membrane_protein"/>
</dbReference>
<keyword evidence="1" id="KW-0472">Membrane</keyword>
<keyword evidence="1" id="KW-0812">Transmembrane</keyword>
<dbReference type="PANTHER" id="PTHR42903:SF1">
    <property type="entry name" value="INNER MEMBRANE PROTEIN YCCF"/>
    <property type="match status" value="1"/>
</dbReference>
<name>A0A9D9IXJ3_9BACT</name>
<proteinExistence type="predicted"/>
<reference evidence="3" key="2">
    <citation type="journal article" date="2021" name="PeerJ">
        <title>Extensive microbial diversity within the chicken gut microbiome revealed by metagenomics and culture.</title>
        <authorList>
            <person name="Gilroy R."/>
            <person name="Ravi A."/>
            <person name="Getino M."/>
            <person name="Pursley I."/>
            <person name="Horton D.L."/>
            <person name="Alikhan N.F."/>
            <person name="Baker D."/>
            <person name="Gharbi K."/>
            <person name="Hall N."/>
            <person name="Watson M."/>
            <person name="Adriaenssens E.M."/>
            <person name="Foster-Nyarko E."/>
            <person name="Jarju S."/>
            <person name="Secka A."/>
            <person name="Antonio M."/>
            <person name="Oren A."/>
            <person name="Chaudhuri R.R."/>
            <person name="La Ragione R."/>
            <person name="Hildebrand F."/>
            <person name="Pallen M.J."/>
        </authorList>
    </citation>
    <scope>NUCLEOTIDE SEQUENCE</scope>
    <source>
        <strain evidence="3">B3-1481</strain>
    </source>
</reference>
<dbReference type="PIRSF" id="PIRSF028777">
    <property type="entry name" value="UCP028777"/>
    <property type="match status" value="1"/>
</dbReference>
<organism evidence="3 4">
    <name type="scientific">Candidatus Cryptobacteroides avistercoris</name>
    <dbReference type="NCBI Taxonomy" id="2840758"/>
    <lineage>
        <taxon>Bacteria</taxon>
        <taxon>Pseudomonadati</taxon>
        <taxon>Bacteroidota</taxon>
        <taxon>Bacteroidia</taxon>
        <taxon>Bacteroidales</taxon>
        <taxon>Candidatus Cryptobacteroides</taxon>
    </lineage>
</organism>
<protein>
    <submittedName>
        <fullName evidence="3">YccF domain-containing protein</fullName>
    </submittedName>
</protein>
<feature type="transmembrane region" description="Helical" evidence="1">
    <location>
        <begin position="72"/>
        <end position="102"/>
    </location>
</feature>
<keyword evidence="1" id="KW-1133">Transmembrane helix</keyword>
<dbReference type="NCBIfam" id="NF008740">
    <property type="entry name" value="PRK11770.1-2"/>
    <property type="match status" value="1"/>
</dbReference>
<dbReference type="AlphaFoldDB" id="A0A9D9IXJ3"/>
<feature type="domain" description="Inner membrane component" evidence="2">
    <location>
        <begin position="70"/>
        <end position="119"/>
    </location>
</feature>